<dbReference type="PROSITE" id="PS00174">
    <property type="entry name" value="P_GLUCOSE_ISOMERASE_2"/>
    <property type="match status" value="1"/>
</dbReference>
<accession>A0A1Z5JKF4</accession>
<dbReference type="GO" id="GO:0004347">
    <property type="term" value="F:glucose-6-phosphate isomerase activity"/>
    <property type="evidence" value="ECO:0007669"/>
    <property type="project" value="UniProtKB-EC"/>
</dbReference>
<dbReference type="InterPro" id="IPR023096">
    <property type="entry name" value="G6P_Isomerase_C"/>
</dbReference>
<evidence type="ECO:0000256" key="7">
    <source>
        <dbReference type="ARBA" id="ARBA00029321"/>
    </source>
</evidence>
<dbReference type="SUPFAM" id="SSF53697">
    <property type="entry name" value="SIS domain"/>
    <property type="match status" value="1"/>
</dbReference>
<comment type="pathway">
    <text evidence="1 8">Carbohydrate degradation; glycolysis; D-glyceraldehyde 3-phosphate and glycerone phosphate from D-glucose: step 2/4.</text>
</comment>
<keyword evidence="4 8" id="KW-0312">Gluconeogenesis</keyword>
<name>A0A1Z5JKF4_FISSO</name>
<proteinExistence type="inferred from homology"/>
<dbReference type="GO" id="GO:0051156">
    <property type="term" value="P:glucose 6-phosphate metabolic process"/>
    <property type="evidence" value="ECO:0007669"/>
    <property type="project" value="TreeGrafter"/>
</dbReference>
<dbReference type="CDD" id="cd05015">
    <property type="entry name" value="SIS_PGI_1"/>
    <property type="match status" value="1"/>
</dbReference>
<dbReference type="EC" id="5.3.1.9" evidence="3 8"/>
<dbReference type="NCBIfam" id="NF001211">
    <property type="entry name" value="PRK00179.1"/>
    <property type="match status" value="1"/>
</dbReference>
<dbReference type="PRINTS" id="PR00662">
    <property type="entry name" value="G6PISOMERASE"/>
</dbReference>
<evidence type="ECO:0000313" key="10">
    <source>
        <dbReference type="Proteomes" id="UP000198406"/>
    </source>
</evidence>
<dbReference type="InParanoid" id="A0A1Z5JKF4"/>
<comment type="similarity">
    <text evidence="2 8">Belongs to the GPI family.</text>
</comment>
<dbReference type="GO" id="GO:0006094">
    <property type="term" value="P:gluconeogenesis"/>
    <property type="evidence" value="ECO:0007669"/>
    <property type="project" value="UniProtKB-KW"/>
</dbReference>
<reference evidence="9 10" key="1">
    <citation type="journal article" date="2015" name="Plant Cell">
        <title>Oil accumulation by the oleaginous diatom Fistulifera solaris as revealed by the genome and transcriptome.</title>
        <authorList>
            <person name="Tanaka T."/>
            <person name="Maeda Y."/>
            <person name="Veluchamy A."/>
            <person name="Tanaka M."/>
            <person name="Abida H."/>
            <person name="Marechal E."/>
            <person name="Bowler C."/>
            <person name="Muto M."/>
            <person name="Sunaga Y."/>
            <person name="Tanaka M."/>
            <person name="Yoshino T."/>
            <person name="Taniguchi T."/>
            <person name="Fukuda Y."/>
            <person name="Nemoto M."/>
            <person name="Matsumoto M."/>
            <person name="Wong P.S."/>
            <person name="Aburatani S."/>
            <person name="Fujibuchi W."/>
        </authorList>
    </citation>
    <scope>NUCLEOTIDE SEQUENCE [LARGE SCALE GENOMIC DNA]</scope>
    <source>
        <strain evidence="9 10">JPCC DA0580</strain>
    </source>
</reference>
<keyword evidence="10" id="KW-1185">Reference proteome</keyword>
<dbReference type="HAMAP" id="MF_00473">
    <property type="entry name" value="G6P_isomerase"/>
    <property type="match status" value="1"/>
</dbReference>
<evidence type="ECO:0000256" key="4">
    <source>
        <dbReference type="ARBA" id="ARBA00022432"/>
    </source>
</evidence>
<dbReference type="FunFam" id="3.40.50.10490:FF:000004">
    <property type="entry name" value="Glucose-6-phosphate isomerase"/>
    <property type="match status" value="1"/>
</dbReference>
<dbReference type="PROSITE" id="PS00765">
    <property type="entry name" value="P_GLUCOSE_ISOMERASE_1"/>
    <property type="match status" value="1"/>
</dbReference>
<dbReference type="GO" id="GO:0048029">
    <property type="term" value="F:monosaccharide binding"/>
    <property type="evidence" value="ECO:0007669"/>
    <property type="project" value="TreeGrafter"/>
</dbReference>
<comment type="caution">
    <text evidence="9">The sequence shown here is derived from an EMBL/GenBank/DDBJ whole genome shotgun (WGS) entry which is preliminary data.</text>
</comment>
<comment type="catalytic activity">
    <reaction evidence="7 8">
        <text>alpha-D-glucose 6-phosphate = beta-D-fructose 6-phosphate</text>
        <dbReference type="Rhea" id="RHEA:11816"/>
        <dbReference type="ChEBI" id="CHEBI:57634"/>
        <dbReference type="ChEBI" id="CHEBI:58225"/>
        <dbReference type="EC" id="5.3.1.9"/>
    </reaction>
</comment>
<keyword evidence="5 8" id="KW-0324">Glycolysis</keyword>
<evidence type="ECO:0000313" key="9">
    <source>
        <dbReference type="EMBL" id="GAX14261.1"/>
    </source>
</evidence>
<keyword evidence="6 8" id="KW-0413">Isomerase</keyword>
<dbReference type="Gene3D" id="3.40.50.10490">
    <property type="entry name" value="Glucose-6-phosphate isomerase like protein, domain 1"/>
    <property type="match status" value="2"/>
</dbReference>
<dbReference type="InterPro" id="IPR001672">
    <property type="entry name" value="G6P_Isomerase"/>
</dbReference>
<dbReference type="CDD" id="cd05016">
    <property type="entry name" value="SIS_PGI_2"/>
    <property type="match status" value="1"/>
</dbReference>
<evidence type="ECO:0000256" key="5">
    <source>
        <dbReference type="ARBA" id="ARBA00023152"/>
    </source>
</evidence>
<dbReference type="GO" id="GO:0097367">
    <property type="term" value="F:carbohydrate derivative binding"/>
    <property type="evidence" value="ECO:0007669"/>
    <property type="project" value="InterPro"/>
</dbReference>
<evidence type="ECO:0000256" key="2">
    <source>
        <dbReference type="ARBA" id="ARBA00006604"/>
    </source>
</evidence>
<gene>
    <name evidence="9" type="ORF">FisN_1Hh456</name>
</gene>
<dbReference type="Gene3D" id="1.10.1390.10">
    <property type="match status" value="1"/>
</dbReference>
<dbReference type="UniPathway" id="UPA00109">
    <property type="reaction ID" value="UER00181"/>
</dbReference>
<protein>
    <recommendedName>
        <fullName evidence="3 8">Glucose-6-phosphate isomerase</fullName>
        <ecNumber evidence="3 8">5.3.1.9</ecNumber>
    </recommendedName>
</protein>
<dbReference type="OrthoDB" id="5831190at2759"/>
<dbReference type="InterPro" id="IPR046348">
    <property type="entry name" value="SIS_dom_sf"/>
</dbReference>
<dbReference type="FunFam" id="1.10.1390.10:FF:000001">
    <property type="entry name" value="Glucose-6-phosphate isomerase"/>
    <property type="match status" value="1"/>
</dbReference>
<dbReference type="Proteomes" id="UP000198406">
    <property type="component" value="Unassembled WGS sequence"/>
</dbReference>
<dbReference type="GO" id="GO:0006096">
    <property type="term" value="P:glycolytic process"/>
    <property type="evidence" value="ECO:0007669"/>
    <property type="project" value="UniProtKB-UniPathway"/>
</dbReference>
<evidence type="ECO:0000256" key="3">
    <source>
        <dbReference type="ARBA" id="ARBA00011952"/>
    </source>
</evidence>
<dbReference type="EMBL" id="BDSP01000078">
    <property type="protein sequence ID" value="GAX14261.1"/>
    <property type="molecule type" value="Genomic_DNA"/>
</dbReference>
<dbReference type="AlphaFoldDB" id="A0A1Z5JKF4"/>
<evidence type="ECO:0000256" key="6">
    <source>
        <dbReference type="ARBA" id="ARBA00023235"/>
    </source>
</evidence>
<dbReference type="GO" id="GO:0005829">
    <property type="term" value="C:cytosol"/>
    <property type="evidence" value="ECO:0007669"/>
    <property type="project" value="TreeGrafter"/>
</dbReference>
<dbReference type="PANTHER" id="PTHR11469">
    <property type="entry name" value="GLUCOSE-6-PHOSPHATE ISOMERASE"/>
    <property type="match status" value="1"/>
</dbReference>
<sequence>MSELSTSTAWKALETHYASMKDVHMRDLFANDPARFDKFSSKFEDILLDFSKNRINDETMDLLYQLAEQQDVKGKAQAMFRGEKINNTEDRAVLHVALRNQSNTPIYVDGKDVMPEVNETLQRIKAFTEKVRSGEWKGHTGKSIDTIVNIGIGGSDLGPVMVCEALKPYSKRDLTMHFCSNVDGTHMAEILKLCDPETTLFLVASKTFTTQETMTNAGTAKAFVLRAFQGDESSIAKHFAALSTNAEAVSKFGIDTENMFGFWDWVGGRYSLWSAIGTPIALSIGFDNWMEMHAGAHAMDQHFLTTEGKDNLPLTLGMLGIWYNNFFGAESLAILPYDQYMHRFAAYFQQGDMESNGKYITKGGKRVKVQTGPIIWGEPGTNGQHAFYQLIHQGTKLIPCDFIAPCQTQNNLPVDIGAPVDHHPILLSNYFAQTEAMAFGKNEEAVAAELEQADMSAEAKEALIPHKVFEGNRPSNSFLFKKLTPRVLGSLIAMYEMKIFTQGAVWDINSFDQWGVELGKQLAKAILPELSDTAPVSSHDSSTNGLINYYKANK</sequence>
<dbReference type="PANTHER" id="PTHR11469:SF1">
    <property type="entry name" value="GLUCOSE-6-PHOSPHATE ISOMERASE"/>
    <property type="match status" value="1"/>
</dbReference>
<dbReference type="InterPro" id="IPR035476">
    <property type="entry name" value="SIS_PGI_1"/>
</dbReference>
<dbReference type="InterPro" id="IPR018189">
    <property type="entry name" value="Phosphoglucose_isomerase_CS"/>
</dbReference>
<dbReference type="InterPro" id="IPR035482">
    <property type="entry name" value="SIS_PGI_2"/>
</dbReference>
<evidence type="ECO:0000256" key="1">
    <source>
        <dbReference type="ARBA" id="ARBA00004926"/>
    </source>
</evidence>
<evidence type="ECO:0000256" key="8">
    <source>
        <dbReference type="RuleBase" id="RU000612"/>
    </source>
</evidence>
<dbReference type="PROSITE" id="PS51463">
    <property type="entry name" value="P_GLUCOSE_ISOMERASE_3"/>
    <property type="match status" value="1"/>
</dbReference>
<organism evidence="9 10">
    <name type="scientific">Fistulifera solaris</name>
    <name type="common">Oleaginous diatom</name>
    <dbReference type="NCBI Taxonomy" id="1519565"/>
    <lineage>
        <taxon>Eukaryota</taxon>
        <taxon>Sar</taxon>
        <taxon>Stramenopiles</taxon>
        <taxon>Ochrophyta</taxon>
        <taxon>Bacillariophyta</taxon>
        <taxon>Bacillariophyceae</taxon>
        <taxon>Bacillariophycidae</taxon>
        <taxon>Naviculales</taxon>
        <taxon>Naviculaceae</taxon>
        <taxon>Fistulifera</taxon>
    </lineage>
</organism>
<dbReference type="Pfam" id="PF00342">
    <property type="entry name" value="PGI"/>
    <property type="match status" value="1"/>
</dbReference>